<comment type="caution">
    <text evidence="4">The sequence shown here is derived from an EMBL/GenBank/DDBJ whole genome shotgun (WGS) entry which is preliminary data.</text>
</comment>
<reference evidence="4 5" key="1">
    <citation type="submission" date="2015-07" db="EMBL/GenBank/DDBJ databases">
        <title>Emmonsia species relationships and genome sequence.</title>
        <authorList>
            <consortium name="The Broad Institute Genomics Platform"/>
            <person name="Cuomo C.A."/>
            <person name="Munoz J.F."/>
            <person name="Imamovic A."/>
            <person name="Priest M.E."/>
            <person name="Young S."/>
            <person name="Clay O.K."/>
            <person name="McEwen J.G."/>
        </authorList>
    </citation>
    <scope>NUCLEOTIDE SEQUENCE [LARGE SCALE GENOMIC DNA]</scope>
    <source>
        <strain evidence="4 5">UAMH 9510</strain>
    </source>
</reference>
<dbReference type="PROSITE" id="PS51471">
    <property type="entry name" value="FE2OG_OXY"/>
    <property type="match status" value="1"/>
</dbReference>
<protein>
    <recommendedName>
        <fullName evidence="3">Fe2OG dioxygenase domain-containing protein</fullName>
    </recommendedName>
</protein>
<dbReference type="InterPro" id="IPR005123">
    <property type="entry name" value="Oxoglu/Fe-dep_dioxygenase_dom"/>
</dbReference>
<evidence type="ECO:0000313" key="4">
    <source>
        <dbReference type="EMBL" id="OJD18337.1"/>
    </source>
</evidence>
<evidence type="ECO:0000256" key="1">
    <source>
        <dbReference type="RuleBase" id="RU003682"/>
    </source>
</evidence>
<evidence type="ECO:0000256" key="2">
    <source>
        <dbReference type="SAM" id="MobiDB-lite"/>
    </source>
</evidence>
<proteinExistence type="inferred from homology"/>
<feature type="compositionally biased region" description="Polar residues" evidence="2">
    <location>
        <begin position="9"/>
        <end position="29"/>
    </location>
</feature>
<organism evidence="4 5">
    <name type="scientific">Emergomyces pasteurianus Ep9510</name>
    <dbReference type="NCBI Taxonomy" id="1447872"/>
    <lineage>
        <taxon>Eukaryota</taxon>
        <taxon>Fungi</taxon>
        <taxon>Dikarya</taxon>
        <taxon>Ascomycota</taxon>
        <taxon>Pezizomycotina</taxon>
        <taxon>Eurotiomycetes</taxon>
        <taxon>Eurotiomycetidae</taxon>
        <taxon>Onygenales</taxon>
        <taxon>Ajellomycetaceae</taxon>
        <taxon>Emergomyces</taxon>
    </lineage>
</organism>
<dbReference type="STRING" id="1447872.A0A1J9PPI1"/>
<keyword evidence="1" id="KW-0408">Iron</keyword>
<dbReference type="PANTHER" id="PTHR33099:SF7">
    <property type="entry name" value="MYND-TYPE DOMAIN-CONTAINING PROTEIN"/>
    <property type="match status" value="1"/>
</dbReference>
<keyword evidence="1" id="KW-0560">Oxidoreductase</keyword>
<dbReference type="Pfam" id="PF13640">
    <property type="entry name" value="2OG-FeII_Oxy_3"/>
    <property type="match status" value="1"/>
</dbReference>
<name>A0A1J9PPI1_9EURO</name>
<dbReference type="AlphaFoldDB" id="A0A1J9PPI1"/>
<dbReference type="Proteomes" id="UP000182235">
    <property type="component" value="Unassembled WGS sequence"/>
</dbReference>
<comment type="similarity">
    <text evidence="1">Belongs to the iron/ascorbate-dependent oxidoreductase family.</text>
</comment>
<gene>
    <name evidence="4" type="ORF">AJ78_01650</name>
</gene>
<dbReference type="GO" id="GO:0046872">
    <property type="term" value="F:metal ion binding"/>
    <property type="evidence" value="ECO:0007669"/>
    <property type="project" value="UniProtKB-KW"/>
</dbReference>
<dbReference type="InterPro" id="IPR044862">
    <property type="entry name" value="Pro_4_hyd_alph_FE2OG_OXY"/>
</dbReference>
<feature type="region of interest" description="Disordered" evidence="2">
    <location>
        <begin position="1"/>
        <end position="44"/>
    </location>
</feature>
<dbReference type="EMBL" id="LGRN01000038">
    <property type="protein sequence ID" value="OJD18337.1"/>
    <property type="molecule type" value="Genomic_DNA"/>
</dbReference>
<keyword evidence="5" id="KW-1185">Reference proteome</keyword>
<sequence>MPEKRQAEDSTTATSSQTSKRGKGTSTDTGGEIHEEIDSTGEAVEPQAAIDALRQALDASANKVVFTIGGDIDSPSPSPSTAQDPLPIVIRWNPSVGSNSSGTANGRMVSLPVSEDTALQDSFHQLVKECEPATFGKGKKDVFDEEYRKAGKMDTENFCTNFTPYEHGVIDAIVQALAYNIDKNQTTHRGIRAQLYKLNVYSGPSGKFKPHVDTPRSEQQMGSLVVCLPHVYKGGQLAVRHQGSEVIYDWGPESASKIQWAAFFSDCEHEVLEVTEGHRVTLTYNLYWTLHGPAVMAKHLDAIDQKSLVFYSALNNLLECPSFLPRGGLIGFTCAHAYPHSAEASKELLPHSLKGIDMVVYQALMRFTDDVIVDAMLDETEYEDLGGSLTDEDDGGHDDDVDQVYLARGDRAIRFMRDETDEDAAPHPGEFYTARDVTWINHRPGGTSHKELAAAFIICGNQAELGVYYSFAVLIAKIGGF</sequence>
<keyword evidence="1" id="KW-0479">Metal-binding</keyword>
<evidence type="ECO:0000259" key="3">
    <source>
        <dbReference type="PROSITE" id="PS51471"/>
    </source>
</evidence>
<evidence type="ECO:0000313" key="5">
    <source>
        <dbReference type="Proteomes" id="UP000182235"/>
    </source>
</evidence>
<dbReference type="Gene3D" id="2.60.120.620">
    <property type="entry name" value="q2cbj1_9rhob like domain"/>
    <property type="match status" value="1"/>
</dbReference>
<dbReference type="GO" id="GO:0016491">
    <property type="term" value="F:oxidoreductase activity"/>
    <property type="evidence" value="ECO:0007669"/>
    <property type="project" value="UniProtKB-KW"/>
</dbReference>
<dbReference type="VEuPathDB" id="FungiDB:AJ78_01650"/>
<dbReference type="PANTHER" id="PTHR33099">
    <property type="entry name" value="FE2OG DIOXYGENASE DOMAIN-CONTAINING PROTEIN"/>
    <property type="match status" value="1"/>
</dbReference>
<dbReference type="OrthoDB" id="27483at2759"/>
<accession>A0A1J9PPI1</accession>
<feature type="domain" description="Fe2OG dioxygenase" evidence="3">
    <location>
        <begin position="187"/>
        <end position="288"/>
    </location>
</feature>